<dbReference type="AlphaFoldDB" id="A0A2X3KIR2"/>
<accession>A0A2X3KIR2</accession>
<reference evidence="2 3" key="1">
    <citation type="submission" date="2018-06" db="EMBL/GenBank/DDBJ databases">
        <authorList>
            <consortium name="Pathogen Informatics"/>
            <person name="Doyle S."/>
        </authorList>
    </citation>
    <scope>NUCLEOTIDE SEQUENCE [LARGE SCALE GENOMIC DNA]</scope>
    <source>
        <strain evidence="2 3">NCTC9645</strain>
    </source>
</reference>
<dbReference type="InterPro" id="IPR006842">
    <property type="entry name" value="Transposase_31"/>
</dbReference>
<organism evidence="2 3">
    <name type="scientific">Klebsiella pneumoniae</name>
    <dbReference type="NCBI Taxonomy" id="573"/>
    <lineage>
        <taxon>Bacteria</taxon>
        <taxon>Pseudomonadati</taxon>
        <taxon>Pseudomonadota</taxon>
        <taxon>Gammaproteobacteria</taxon>
        <taxon>Enterobacterales</taxon>
        <taxon>Enterobacteriaceae</taxon>
        <taxon>Klebsiella/Raoultella group</taxon>
        <taxon>Klebsiella</taxon>
        <taxon>Klebsiella pneumoniae complex</taxon>
    </lineage>
</organism>
<dbReference type="EMBL" id="UASO01000009">
    <property type="protein sequence ID" value="SQC87370.1"/>
    <property type="molecule type" value="Genomic_DNA"/>
</dbReference>
<evidence type="ECO:0000313" key="3">
    <source>
        <dbReference type="Proteomes" id="UP000250675"/>
    </source>
</evidence>
<dbReference type="Pfam" id="PF04754">
    <property type="entry name" value="Transposase_31"/>
    <property type="match status" value="1"/>
</dbReference>
<dbReference type="Proteomes" id="UP000250675">
    <property type="component" value="Unassembled WGS sequence"/>
</dbReference>
<dbReference type="InterPro" id="IPR051699">
    <property type="entry name" value="Rpn/YhgA-like_nuclease"/>
</dbReference>
<feature type="domain" description="Transposase (putative) YhgA-like" evidence="1">
    <location>
        <begin position="1"/>
        <end position="87"/>
    </location>
</feature>
<sequence length="94" mass="10808">MRYAIAAMQRHLDAGTKRCRWWCRCFLSRATSPYPFSLNWLDEFADPQLAKTLYGCPFPLIDVTVMPDDDIVQHRRVALLELMQNIFASAISAA</sequence>
<protein>
    <submittedName>
        <fullName evidence="2">Transposase</fullName>
    </submittedName>
</protein>
<dbReference type="PANTHER" id="PTHR34611:SF2">
    <property type="entry name" value="INACTIVE RECOMBINATION-PROMOTING NUCLEASE-LIKE PROTEIN RPNE-RELATED"/>
    <property type="match status" value="1"/>
</dbReference>
<evidence type="ECO:0000259" key="1">
    <source>
        <dbReference type="Pfam" id="PF04754"/>
    </source>
</evidence>
<proteinExistence type="predicted"/>
<dbReference type="PANTHER" id="PTHR34611">
    <property type="match status" value="1"/>
</dbReference>
<name>A0A2X3KIR2_KLEPN</name>
<gene>
    <name evidence="2" type="ORF">NCTC9645_05492</name>
</gene>
<evidence type="ECO:0000313" key="2">
    <source>
        <dbReference type="EMBL" id="SQC87370.1"/>
    </source>
</evidence>
<dbReference type="GO" id="GO:0006310">
    <property type="term" value="P:DNA recombination"/>
    <property type="evidence" value="ECO:0007669"/>
    <property type="project" value="TreeGrafter"/>
</dbReference>
<dbReference type="GO" id="GO:1990238">
    <property type="term" value="F:double-stranded DNA endonuclease activity"/>
    <property type="evidence" value="ECO:0007669"/>
    <property type="project" value="TreeGrafter"/>
</dbReference>